<dbReference type="PANTHER" id="PTHR34230:SF2">
    <property type="entry name" value="SPINDLE ASSEMBLY ABNORMAL PROTEIN 6 N-TERMINAL DOMAIN-CONTAINING PROTEIN"/>
    <property type="match status" value="1"/>
</dbReference>
<keyword evidence="4" id="KW-1185">Reference proteome</keyword>
<sequence length="232" mass="27326">MTDNESATQDLNEGYVPIYATHIMLKFKSEQFDGQKILKDVVFKIFVLQDNDVLTSVRFQLSDDQELDFLYEADYDSERFEQIKQEQNLEIEFEDFPNVIRQLITTINNQGTDELEEGDYKLSFKDHDTSGEDQENNSVDQNEEEEEELKVRYFIISQKIEICVVEIFKLVFVECAGEKVQRISQSRYDEISAQLKLVDTELKDIKKRLQRQAPKLLQEYQSTILLETADEY</sequence>
<dbReference type="Gene3D" id="2.170.210.20">
    <property type="entry name" value="Spindle assembly abnormal protein 6, N-terminal domain"/>
    <property type="match status" value="1"/>
</dbReference>
<evidence type="ECO:0000259" key="2">
    <source>
        <dbReference type="Pfam" id="PF16531"/>
    </source>
</evidence>
<evidence type="ECO:0000313" key="3">
    <source>
        <dbReference type="EMBL" id="KAK8891212.1"/>
    </source>
</evidence>
<feature type="domain" description="Spindle assembly abnormal protein 6 N-terminal" evidence="2">
    <location>
        <begin position="21"/>
        <end position="129"/>
    </location>
</feature>
<feature type="region of interest" description="Disordered" evidence="1">
    <location>
        <begin position="123"/>
        <end position="144"/>
    </location>
</feature>
<dbReference type="Pfam" id="PF16531">
    <property type="entry name" value="SAS-6_N"/>
    <property type="match status" value="1"/>
</dbReference>
<gene>
    <name evidence="3" type="ORF">M9Y10_028418</name>
</gene>
<comment type="caution">
    <text evidence="3">The sequence shown here is derived from an EMBL/GenBank/DDBJ whole genome shotgun (WGS) entry which is preliminary data.</text>
</comment>
<name>A0ABR2KLA1_9EUKA</name>
<feature type="compositionally biased region" description="Acidic residues" evidence="1">
    <location>
        <begin position="131"/>
        <end position="144"/>
    </location>
</feature>
<dbReference type="Proteomes" id="UP001470230">
    <property type="component" value="Unassembled WGS sequence"/>
</dbReference>
<organism evidence="3 4">
    <name type="scientific">Tritrichomonas musculus</name>
    <dbReference type="NCBI Taxonomy" id="1915356"/>
    <lineage>
        <taxon>Eukaryota</taxon>
        <taxon>Metamonada</taxon>
        <taxon>Parabasalia</taxon>
        <taxon>Tritrichomonadida</taxon>
        <taxon>Tritrichomonadidae</taxon>
        <taxon>Tritrichomonas</taxon>
    </lineage>
</organism>
<evidence type="ECO:0000256" key="1">
    <source>
        <dbReference type="SAM" id="MobiDB-lite"/>
    </source>
</evidence>
<accession>A0ABR2KLA1</accession>
<dbReference type="InterPro" id="IPR038558">
    <property type="entry name" value="SAS-6_N_sf"/>
</dbReference>
<dbReference type="EMBL" id="JAPFFF010000004">
    <property type="protein sequence ID" value="KAK8891212.1"/>
    <property type="molecule type" value="Genomic_DNA"/>
</dbReference>
<proteinExistence type="predicted"/>
<reference evidence="3 4" key="1">
    <citation type="submission" date="2024-04" db="EMBL/GenBank/DDBJ databases">
        <title>Tritrichomonas musculus Genome.</title>
        <authorList>
            <person name="Alves-Ferreira E."/>
            <person name="Grigg M."/>
            <person name="Lorenzi H."/>
            <person name="Galac M."/>
        </authorList>
    </citation>
    <scope>NUCLEOTIDE SEQUENCE [LARGE SCALE GENOMIC DNA]</scope>
    <source>
        <strain evidence="3 4">EAF2021</strain>
    </source>
</reference>
<dbReference type="PANTHER" id="PTHR34230">
    <property type="entry name" value="ASSEMBLY ABNORMAL PROTEIN 6, PUTATIVE-RELATED"/>
    <property type="match status" value="1"/>
</dbReference>
<evidence type="ECO:0000313" key="4">
    <source>
        <dbReference type="Proteomes" id="UP001470230"/>
    </source>
</evidence>
<protein>
    <recommendedName>
        <fullName evidence="2">Spindle assembly abnormal protein 6 N-terminal domain-containing protein</fullName>
    </recommendedName>
</protein>
<dbReference type="InterPro" id="IPR032396">
    <property type="entry name" value="SAS-6_N"/>
</dbReference>